<accession>A0A8S3FQ59</accession>
<keyword evidence="5" id="KW-1133">Transmembrane helix</keyword>
<dbReference type="InterPro" id="IPR004179">
    <property type="entry name" value="Sec63-dom"/>
</dbReference>
<organism evidence="9 11">
    <name type="scientific">Rotaria magnacalcarata</name>
    <dbReference type="NCBI Taxonomy" id="392030"/>
    <lineage>
        <taxon>Eukaryota</taxon>
        <taxon>Metazoa</taxon>
        <taxon>Spiralia</taxon>
        <taxon>Gnathifera</taxon>
        <taxon>Rotifera</taxon>
        <taxon>Eurotatoria</taxon>
        <taxon>Bdelloidea</taxon>
        <taxon>Philodinida</taxon>
        <taxon>Philodinidae</taxon>
        <taxon>Rotaria</taxon>
    </lineage>
</organism>
<dbReference type="Pfam" id="PF02889">
    <property type="entry name" value="Sec63"/>
    <property type="match status" value="1"/>
</dbReference>
<dbReference type="PANTHER" id="PTHR24075">
    <property type="entry name" value="SEC63 DOMAIN-CONTAINING"/>
    <property type="match status" value="1"/>
</dbReference>
<dbReference type="Proteomes" id="UP000681720">
    <property type="component" value="Unassembled WGS sequence"/>
</dbReference>
<evidence type="ECO:0000256" key="3">
    <source>
        <dbReference type="ARBA" id="ARBA00022692"/>
    </source>
</evidence>
<keyword evidence="3" id="KW-0812">Transmembrane</keyword>
<dbReference type="InterPro" id="IPR014756">
    <property type="entry name" value="Ig_E-set"/>
</dbReference>
<comment type="caution">
    <text evidence="9">The sequence shown here is derived from an EMBL/GenBank/DDBJ whole genome shotgun (WGS) entry which is preliminary data.</text>
</comment>
<dbReference type="SUPFAM" id="SSF81296">
    <property type="entry name" value="E set domains"/>
    <property type="match status" value="1"/>
</dbReference>
<keyword evidence="6" id="KW-0472">Membrane</keyword>
<evidence type="ECO:0000256" key="5">
    <source>
        <dbReference type="ARBA" id="ARBA00022989"/>
    </source>
</evidence>
<proteinExistence type="predicted"/>
<keyword evidence="7" id="KW-0143">Chaperone</keyword>
<name>A0A8S3FQ59_9BILA</name>
<dbReference type="GO" id="GO:0005783">
    <property type="term" value="C:endoplasmic reticulum"/>
    <property type="evidence" value="ECO:0007669"/>
    <property type="project" value="UniProtKB-SubCell"/>
</dbReference>
<evidence type="ECO:0000313" key="10">
    <source>
        <dbReference type="EMBL" id="CAF5171467.1"/>
    </source>
</evidence>
<evidence type="ECO:0000313" key="11">
    <source>
        <dbReference type="Proteomes" id="UP000676336"/>
    </source>
</evidence>
<evidence type="ECO:0000313" key="9">
    <source>
        <dbReference type="EMBL" id="CAF5129573.1"/>
    </source>
</evidence>
<dbReference type="EMBL" id="CAJOBJ010320860">
    <property type="protein sequence ID" value="CAF5171467.1"/>
    <property type="molecule type" value="Genomic_DNA"/>
</dbReference>
<dbReference type="GO" id="GO:0005634">
    <property type="term" value="C:nucleus"/>
    <property type="evidence" value="ECO:0007669"/>
    <property type="project" value="TreeGrafter"/>
</dbReference>
<dbReference type="GO" id="GO:0016020">
    <property type="term" value="C:membrane"/>
    <property type="evidence" value="ECO:0007669"/>
    <property type="project" value="UniProtKB-SubCell"/>
</dbReference>
<evidence type="ECO:0000259" key="8">
    <source>
        <dbReference type="Pfam" id="PF02889"/>
    </source>
</evidence>
<feature type="domain" description="SEC63" evidence="8">
    <location>
        <begin position="14"/>
        <end position="81"/>
    </location>
</feature>
<reference evidence="9" key="1">
    <citation type="submission" date="2021-02" db="EMBL/GenBank/DDBJ databases">
        <authorList>
            <person name="Nowell W R."/>
        </authorList>
    </citation>
    <scope>NUCLEOTIDE SEQUENCE</scope>
</reference>
<evidence type="ECO:0000256" key="7">
    <source>
        <dbReference type="ARBA" id="ARBA00023186"/>
    </source>
</evidence>
<gene>
    <name evidence="10" type="ORF">GIL414_LOCUS66871</name>
    <name evidence="9" type="ORF">SMN809_LOCUS62897</name>
</gene>
<comment type="subcellular location">
    <subcellularLocation>
        <location evidence="2">Endoplasmic reticulum</location>
    </subcellularLocation>
    <subcellularLocation>
        <location evidence="1">Membrane</location>
        <topology evidence="1">Multi-pass membrane protein</topology>
    </subcellularLocation>
</comment>
<dbReference type="Proteomes" id="UP000676336">
    <property type="component" value="Unassembled WGS sequence"/>
</dbReference>
<evidence type="ECO:0000256" key="2">
    <source>
        <dbReference type="ARBA" id="ARBA00004240"/>
    </source>
</evidence>
<dbReference type="PANTHER" id="PTHR24075:SF6">
    <property type="entry name" value="ACTIVATING SIGNAL COINTEGRATOR 1 COMPLEX SUBUNIT 3"/>
    <property type="match status" value="1"/>
</dbReference>
<evidence type="ECO:0000256" key="6">
    <source>
        <dbReference type="ARBA" id="ARBA00023136"/>
    </source>
</evidence>
<protein>
    <recommendedName>
        <fullName evidence="8">SEC63 domain-containing protein</fullName>
    </recommendedName>
</protein>
<sequence>RNEFRQLTTSSVNKPKDESWIFVLGNSDTGELICIKRFNQIIRSHTTVSLSFVTSNIIGRQRLTLYLLSDGYLGLDQQYDFFIDVQSASLQTQINTELNALSDELDRRLAVLQ</sequence>
<dbReference type="InterPro" id="IPR035892">
    <property type="entry name" value="C2_domain_sf"/>
</dbReference>
<dbReference type="EMBL" id="CAJOBI010265849">
    <property type="protein sequence ID" value="CAF5129573.1"/>
    <property type="molecule type" value="Genomic_DNA"/>
</dbReference>
<feature type="non-terminal residue" evidence="9">
    <location>
        <position position="1"/>
    </location>
</feature>
<dbReference type="FunFam" id="2.60.40.150:FF:000113">
    <property type="entry name" value="activating signal cointegrator 1 complex subunit 3"/>
    <property type="match status" value="1"/>
</dbReference>
<dbReference type="GO" id="GO:0043138">
    <property type="term" value="F:3'-5' DNA helicase activity"/>
    <property type="evidence" value="ECO:0007669"/>
    <property type="project" value="TreeGrafter"/>
</dbReference>
<dbReference type="Gene3D" id="2.60.40.150">
    <property type="entry name" value="C2 domain"/>
    <property type="match status" value="1"/>
</dbReference>
<evidence type="ECO:0000256" key="1">
    <source>
        <dbReference type="ARBA" id="ARBA00004141"/>
    </source>
</evidence>
<dbReference type="GO" id="GO:0003723">
    <property type="term" value="F:RNA binding"/>
    <property type="evidence" value="ECO:0007669"/>
    <property type="project" value="TreeGrafter"/>
</dbReference>
<keyword evidence="4" id="KW-0256">Endoplasmic reticulum</keyword>
<dbReference type="AlphaFoldDB" id="A0A8S3FQ59"/>
<evidence type="ECO:0000256" key="4">
    <source>
        <dbReference type="ARBA" id="ARBA00022824"/>
    </source>
</evidence>